<dbReference type="Pfam" id="PF07728">
    <property type="entry name" value="AAA_5"/>
    <property type="match status" value="1"/>
</dbReference>
<dbReference type="Proteomes" id="UP000037778">
    <property type="component" value="Unassembled WGS sequence"/>
</dbReference>
<evidence type="ECO:0000313" key="2">
    <source>
        <dbReference type="EMBL" id="KOY77021.1"/>
    </source>
</evidence>
<gene>
    <name evidence="2" type="ORF">RZ71_09200</name>
</gene>
<dbReference type="SUPFAM" id="SSF52540">
    <property type="entry name" value="P-loop containing nucleoside triphosphate hydrolases"/>
    <property type="match status" value="1"/>
</dbReference>
<keyword evidence="3" id="KW-1185">Reference proteome</keyword>
<organism evidence="2 3">
    <name type="scientific">Apilactobacillus kunkeei</name>
    <dbReference type="NCBI Taxonomy" id="148814"/>
    <lineage>
        <taxon>Bacteria</taxon>
        <taxon>Bacillati</taxon>
        <taxon>Bacillota</taxon>
        <taxon>Bacilli</taxon>
        <taxon>Lactobacillales</taxon>
        <taxon>Lactobacillaceae</taxon>
        <taxon>Apilactobacillus</taxon>
    </lineage>
</organism>
<sequence>MITPRQKKQYQLLCKLDIDKYESKIKIKDNFSSSYMFLKYISDIPDTEEYYTNDIRIYMGDVTGLNDVSSSFDDRFYIDDRRREHIKEYFKNKFVVLTPCEEKGEETTFRGQDLKVMEVKQKNDLDDNFLEVPIFSPLNTVNANNFGEFYTLLKNKNVLGKIRNPWKNGVVPEAIIWKDENESYVFTEIDNESHNDFGMSFGMRSLNSIRMSNDWLENYYISDDVAFISKNQINSISMKINEVNDKPTNNIPTTSVNNSKENEDYIFNNFKKDVLEKYNLTYDEKDLINFHNSIKSNIFTVLAGISGTGKSKIVTAYADALGLKENGTFKMISVRPFWQDDSDLLGFVDSLSNTYHPGDSGLVDTLISANKNKNNLYIIVLDEMNLARVEHYFSQFLSVLEKDSKDRKLSLYNKSLENKLYNSHLYPADLLIPENVRFVGTMNIDETTYQISDKVLDRANVITLKKVKFSDRLNSNKSNIHENKDHNVPSETSYDDFLNDIYNDEMTFSDRQLEFFDDLNECINSHLPTVGIGWRTLNSIEKFISNVNHFDYKAFSDEDALDYQVSQRVLPKIRGTRLMLNEILDDDSDNGLFALLSKYNDLSEFKFTKSMLDKKRREIEVNGFAN</sequence>
<accession>A0A0N0UVC8</accession>
<feature type="domain" description="ATPase dynein-related AAA" evidence="1">
    <location>
        <begin position="301"/>
        <end position="457"/>
    </location>
</feature>
<dbReference type="GO" id="GO:0005524">
    <property type="term" value="F:ATP binding"/>
    <property type="evidence" value="ECO:0007669"/>
    <property type="project" value="InterPro"/>
</dbReference>
<protein>
    <recommendedName>
        <fullName evidence="1">ATPase dynein-related AAA domain-containing protein</fullName>
    </recommendedName>
</protein>
<proteinExistence type="predicted"/>
<dbReference type="AlphaFoldDB" id="A0A0N0UVC8"/>
<dbReference type="GO" id="GO:0016887">
    <property type="term" value="F:ATP hydrolysis activity"/>
    <property type="evidence" value="ECO:0007669"/>
    <property type="project" value="InterPro"/>
</dbReference>
<evidence type="ECO:0000313" key="3">
    <source>
        <dbReference type="Proteomes" id="UP000037778"/>
    </source>
</evidence>
<dbReference type="InterPro" id="IPR027417">
    <property type="entry name" value="P-loop_NTPase"/>
</dbReference>
<dbReference type="PATRIC" id="fig|148814.8.peg.114"/>
<comment type="caution">
    <text evidence="2">The sequence shown here is derived from an EMBL/GenBank/DDBJ whole genome shotgun (WGS) entry which is preliminary data.</text>
</comment>
<reference evidence="2 3" key="1">
    <citation type="journal article" date="2015" name="Genome Biol. Evol.">
        <title>Functionally Structured Genomes in Lactobacillus kunkeei Colonizing the Honey Crop and Food Products of Honeybees and Stingless Bees.</title>
        <authorList>
            <person name="Tamarit D."/>
            <person name="Ellegaard K.M."/>
            <person name="Wikander J."/>
            <person name="Olofsson T."/>
            <person name="Vasquez A."/>
            <person name="Andersson S.G."/>
        </authorList>
    </citation>
    <scope>NUCLEOTIDE SEQUENCE [LARGE SCALE GENOMIC DNA]</scope>
    <source>
        <strain evidence="2 3">LAko</strain>
    </source>
</reference>
<dbReference type="EMBL" id="JXCY01000002">
    <property type="protein sequence ID" value="KOY77021.1"/>
    <property type="molecule type" value="Genomic_DNA"/>
</dbReference>
<dbReference type="RefSeq" id="WP_053791335.1">
    <property type="nucleotide sequence ID" value="NZ_JXCY01000002.1"/>
</dbReference>
<name>A0A0N0UVC8_9LACO</name>
<evidence type="ECO:0000259" key="1">
    <source>
        <dbReference type="Pfam" id="PF07728"/>
    </source>
</evidence>
<dbReference type="Gene3D" id="3.40.50.300">
    <property type="entry name" value="P-loop containing nucleotide triphosphate hydrolases"/>
    <property type="match status" value="1"/>
</dbReference>
<dbReference type="InterPro" id="IPR011704">
    <property type="entry name" value="ATPase_dyneun-rel_AAA"/>
</dbReference>